<evidence type="ECO:0000313" key="4">
    <source>
        <dbReference type="Proteomes" id="UP000294744"/>
    </source>
</evidence>
<accession>A0A4R4UR88</accession>
<feature type="transmembrane region" description="Helical" evidence="2">
    <location>
        <begin position="61"/>
        <end position="83"/>
    </location>
</feature>
<dbReference type="AlphaFoldDB" id="A0A4R4UR88"/>
<name>A0A4R4UR88_9PSEU</name>
<sequence>MQTEMWAPSASAKVVRYREGWGFLAGMLFLLAFVGLFLAVALSPDEIVTRKGRDAAPYIGWFFTVLFGPLALIGVVGAIGMVAQLHRLLIDERGIWLRIHGRDRSGLVERIARDPRSAPAPQGQRRPELETGLRGSAVPAGR</sequence>
<keyword evidence="4" id="KW-1185">Reference proteome</keyword>
<organism evidence="3 4">
    <name type="scientific">Saccharopolyspora aridisoli</name>
    <dbReference type="NCBI Taxonomy" id="2530385"/>
    <lineage>
        <taxon>Bacteria</taxon>
        <taxon>Bacillati</taxon>
        <taxon>Actinomycetota</taxon>
        <taxon>Actinomycetes</taxon>
        <taxon>Pseudonocardiales</taxon>
        <taxon>Pseudonocardiaceae</taxon>
        <taxon>Saccharopolyspora</taxon>
    </lineage>
</organism>
<gene>
    <name evidence="3" type="ORF">E1161_07120</name>
</gene>
<keyword evidence="2" id="KW-0472">Membrane</keyword>
<keyword evidence="2" id="KW-1133">Transmembrane helix</keyword>
<evidence type="ECO:0000256" key="1">
    <source>
        <dbReference type="SAM" id="MobiDB-lite"/>
    </source>
</evidence>
<protein>
    <submittedName>
        <fullName evidence="3">Uncharacterized protein</fullName>
    </submittedName>
</protein>
<feature type="transmembrane region" description="Helical" evidence="2">
    <location>
        <begin position="21"/>
        <end position="41"/>
    </location>
</feature>
<comment type="caution">
    <text evidence="3">The sequence shown here is derived from an EMBL/GenBank/DDBJ whole genome shotgun (WGS) entry which is preliminary data.</text>
</comment>
<dbReference type="OrthoDB" id="3686223at2"/>
<feature type="region of interest" description="Disordered" evidence="1">
    <location>
        <begin position="111"/>
        <end position="142"/>
    </location>
</feature>
<proteinExistence type="predicted"/>
<reference evidence="3 4" key="1">
    <citation type="submission" date="2019-03" db="EMBL/GenBank/DDBJ databases">
        <title>Draft genome sequences of novel Actinobacteria.</title>
        <authorList>
            <person name="Sahin N."/>
            <person name="Ay H."/>
            <person name="Saygin H."/>
        </authorList>
    </citation>
    <scope>NUCLEOTIDE SEQUENCE [LARGE SCALE GENOMIC DNA]</scope>
    <source>
        <strain evidence="3 4">16K404</strain>
    </source>
</reference>
<dbReference type="EMBL" id="SMKV01000006">
    <property type="protein sequence ID" value="TDC94808.1"/>
    <property type="molecule type" value="Genomic_DNA"/>
</dbReference>
<evidence type="ECO:0000256" key="2">
    <source>
        <dbReference type="SAM" id="Phobius"/>
    </source>
</evidence>
<dbReference type="Proteomes" id="UP000294744">
    <property type="component" value="Unassembled WGS sequence"/>
</dbReference>
<keyword evidence="2" id="KW-0812">Transmembrane</keyword>
<evidence type="ECO:0000313" key="3">
    <source>
        <dbReference type="EMBL" id="TDC94808.1"/>
    </source>
</evidence>
<dbReference type="RefSeq" id="WP_132620831.1">
    <property type="nucleotide sequence ID" value="NZ_SMKV01000006.1"/>
</dbReference>